<evidence type="ECO:0000256" key="3">
    <source>
        <dbReference type="ARBA" id="ARBA00022692"/>
    </source>
</evidence>
<evidence type="ECO:0000256" key="2">
    <source>
        <dbReference type="ARBA" id="ARBA00022475"/>
    </source>
</evidence>
<sequence length="327" mass="34515">MRMIRRLKWPAMAGLAVLAYLTLRNALPAPSEVWDVITAADVDWLLVAAGFQILAMMVFARFLRRLLALGGVRVSRPRILAVTFARNAVAGSLPAGPVVSVAYTTQVFTKLGAGKRLIAAVLVLAAAYSGGTFGVLALVALVISPETRLVTLVALGCLVVAGVLLFRAGHLLDRLPKVSGQLKATFNTVGGTRRDHLRLANLALLNWVLDVISLGAVCCAIEATATPHTVLLGFVAAKTAAALAVVPGGLGVAEVGMAATYIAAGMSAEQAAAVVLLYRLVSYWMNLVLGWFAWLLLQEPFRRATIGALSRLGASLSPFVYDRHPAP</sequence>
<feature type="transmembrane region" description="Helical" evidence="6">
    <location>
        <begin position="276"/>
        <end position="297"/>
    </location>
</feature>
<name>A0A4U3MG27_9ACTN</name>
<comment type="subcellular location">
    <subcellularLocation>
        <location evidence="1">Cell membrane</location>
        <topology evidence="1">Multi-pass membrane protein</topology>
    </subcellularLocation>
</comment>
<evidence type="ECO:0000256" key="4">
    <source>
        <dbReference type="ARBA" id="ARBA00022989"/>
    </source>
</evidence>
<evidence type="ECO:0000313" key="8">
    <source>
        <dbReference type="Proteomes" id="UP000308705"/>
    </source>
</evidence>
<keyword evidence="4 6" id="KW-1133">Transmembrane helix</keyword>
<dbReference type="AlphaFoldDB" id="A0A4U3MG27"/>
<dbReference type="NCBIfam" id="TIGR00374">
    <property type="entry name" value="flippase-like domain"/>
    <property type="match status" value="1"/>
</dbReference>
<protein>
    <submittedName>
        <fullName evidence="7">UPF0104 family protein</fullName>
    </submittedName>
</protein>
<dbReference type="Proteomes" id="UP000308705">
    <property type="component" value="Unassembled WGS sequence"/>
</dbReference>
<evidence type="ECO:0000256" key="6">
    <source>
        <dbReference type="SAM" id="Phobius"/>
    </source>
</evidence>
<keyword evidence="3 6" id="KW-0812">Transmembrane</keyword>
<dbReference type="GO" id="GO:0005886">
    <property type="term" value="C:plasma membrane"/>
    <property type="evidence" value="ECO:0007669"/>
    <property type="project" value="UniProtKB-SubCell"/>
</dbReference>
<proteinExistence type="predicted"/>
<accession>A0A4U3MG27</accession>
<feature type="transmembrane region" description="Helical" evidence="6">
    <location>
        <begin position="117"/>
        <end position="143"/>
    </location>
</feature>
<feature type="transmembrane region" description="Helical" evidence="6">
    <location>
        <begin position="231"/>
        <end position="264"/>
    </location>
</feature>
<dbReference type="InterPro" id="IPR022791">
    <property type="entry name" value="L-PG_synthase/AglD"/>
</dbReference>
<keyword evidence="2" id="KW-1003">Cell membrane</keyword>
<evidence type="ECO:0000256" key="5">
    <source>
        <dbReference type="ARBA" id="ARBA00023136"/>
    </source>
</evidence>
<gene>
    <name evidence="7" type="ORF">FDA94_19995</name>
</gene>
<feature type="transmembrane region" description="Helical" evidence="6">
    <location>
        <begin position="44"/>
        <end position="63"/>
    </location>
</feature>
<dbReference type="Pfam" id="PF03706">
    <property type="entry name" value="LPG_synthase_TM"/>
    <property type="match status" value="1"/>
</dbReference>
<comment type="caution">
    <text evidence="7">The sequence shown here is derived from an EMBL/GenBank/DDBJ whole genome shotgun (WGS) entry which is preliminary data.</text>
</comment>
<dbReference type="PANTHER" id="PTHR39087">
    <property type="entry name" value="UPF0104 MEMBRANE PROTEIN MJ1595"/>
    <property type="match status" value="1"/>
</dbReference>
<keyword evidence="5 6" id="KW-0472">Membrane</keyword>
<evidence type="ECO:0000256" key="1">
    <source>
        <dbReference type="ARBA" id="ARBA00004651"/>
    </source>
</evidence>
<evidence type="ECO:0000313" key="7">
    <source>
        <dbReference type="EMBL" id="TKK86746.1"/>
    </source>
</evidence>
<feature type="transmembrane region" description="Helical" evidence="6">
    <location>
        <begin position="203"/>
        <end position="225"/>
    </location>
</feature>
<dbReference type="OrthoDB" id="4481258at2"/>
<dbReference type="PANTHER" id="PTHR39087:SF2">
    <property type="entry name" value="UPF0104 MEMBRANE PROTEIN MJ1595"/>
    <property type="match status" value="1"/>
</dbReference>
<organism evidence="7 8">
    <name type="scientific">Herbidospora galbida</name>
    <dbReference type="NCBI Taxonomy" id="2575442"/>
    <lineage>
        <taxon>Bacteria</taxon>
        <taxon>Bacillati</taxon>
        <taxon>Actinomycetota</taxon>
        <taxon>Actinomycetes</taxon>
        <taxon>Streptosporangiales</taxon>
        <taxon>Streptosporangiaceae</taxon>
        <taxon>Herbidospora</taxon>
    </lineage>
</organism>
<keyword evidence="8" id="KW-1185">Reference proteome</keyword>
<dbReference type="EMBL" id="SZQA01000019">
    <property type="protein sequence ID" value="TKK86746.1"/>
    <property type="molecule type" value="Genomic_DNA"/>
</dbReference>
<reference evidence="7 8" key="1">
    <citation type="submission" date="2019-04" db="EMBL/GenBank/DDBJ databases">
        <title>Herbidospora sp. NEAU-GS14.nov., a novel actinomycete isolated from soil.</title>
        <authorList>
            <person name="Han L."/>
        </authorList>
    </citation>
    <scope>NUCLEOTIDE SEQUENCE [LARGE SCALE GENOMIC DNA]</scope>
    <source>
        <strain evidence="7 8">NEAU-GS14</strain>
    </source>
</reference>
<feature type="transmembrane region" description="Helical" evidence="6">
    <location>
        <begin position="149"/>
        <end position="168"/>
    </location>
</feature>